<feature type="compositionally biased region" description="Polar residues" evidence="2">
    <location>
        <begin position="287"/>
        <end position="304"/>
    </location>
</feature>
<keyword evidence="1" id="KW-1133">Transmembrane helix</keyword>
<accession>A0A895Y4P8</accession>
<feature type="transmembrane region" description="Helical" evidence="1">
    <location>
        <begin position="113"/>
        <end position="134"/>
    </location>
</feature>
<protein>
    <submittedName>
        <fullName evidence="4">Signal protein</fullName>
    </submittedName>
</protein>
<feature type="region of interest" description="Disordered" evidence="2">
    <location>
        <begin position="251"/>
        <end position="310"/>
    </location>
</feature>
<name>A0A895Y4P8_9ACTN</name>
<feature type="transmembrane region" description="Helical" evidence="1">
    <location>
        <begin position="45"/>
        <end position="67"/>
    </location>
</feature>
<evidence type="ECO:0000259" key="3">
    <source>
        <dbReference type="PROSITE" id="PS50924"/>
    </source>
</evidence>
<evidence type="ECO:0000256" key="1">
    <source>
        <dbReference type="PROSITE-ProRule" id="PRU00244"/>
    </source>
</evidence>
<keyword evidence="1" id="KW-0472">Membrane</keyword>
<organism evidence="4 5">
    <name type="scientific">Natronosporangium hydrolyticum</name>
    <dbReference type="NCBI Taxonomy" id="2811111"/>
    <lineage>
        <taxon>Bacteria</taxon>
        <taxon>Bacillati</taxon>
        <taxon>Actinomycetota</taxon>
        <taxon>Actinomycetes</taxon>
        <taxon>Micromonosporales</taxon>
        <taxon>Micromonosporaceae</taxon>
        <taxon>Natronosporangium</taxon>
    </lineage>
</organism>
<feature type="transmembrane region" description="Helical" evidence="1">
    <location>
        <begin position="146"/>
        <end position="166"/>
    </location>
</feature>
<feature type="transmembrane region" description="Helical" evidence="1">
    <location>
        <begin position="12"/>
        <end position="33"/>
    </location>
</feature>
<keyword evidence="1" id="KW-0812">Transmembrane</keyword>
<dbReference type="EMBL" id="CP070499">
    <property type="protein sequence ID" value="QSB12674.1"/>
    <property type="molecule type" value="Genomic_DNA"/>
</dbReference>
<proteinExistence type="predicted"/>
<dbReference type="PANTHER" id="PTHR35152:SF1">
    <property type="entry name" value="DOMAIN SIGNALLING PROTEIN, PUTATIVE (AFU_ORTHOLOGUE AFUA_5G11310)-RELATED"/>
    <property type="match status" value="1"/>
</dbReference>
<feature type="transmembrane region" description="Helical" evidence="1">
    <location>
        <begin position="87"/>
        <end position="106"/>
    </location>
</feature>
<feature type="domain" description="MHYT" evidence="3">
    <location>
        <begin position="9"/>
        <end position="200"/>
    </location>
</feature>
<evidence type="ECO:0000313" key="5">
    <source>
        <dbReference type="Proteomes" id="UP000662857"/>
    </source>
</evidence>
<dbReference type="Proteomes" id="UP000662857">
    <property type="component" value="Chromosome"/>
</dbReference>
<feature type="transmembrane region" description="Helical" evidence="1">
    <location>
        <begin position="173"/>
        <end position="193"/>
    </location>
</feature>
<keyword evidence="5" id="KW-1185">Reference proteome</keyword>
<gene>
    <name evidence="4" type="ORF">JQS43_13280</name>
</gene>
<evidence type="ECO:0000256" key="2">
    <source>
        <dbReference type="SAM" id="MobiDB-lite"/>
    </source>
</evidence>
<reference evidence="4" key="1">
    <citation type="submission" date="2021-02" db="EMBL/GenBank/DDBJ databases">
        <title>Natrosporangium hydrolyticum gen. nov., sp. nov, a haloalkaliphilic actinobacterium from a soda solonchak soil.</title>
        <authorList>
            <person name="Sorokin D.Y."/>
            <person name="Khijniak T.V."/>
            <person name="Zakharycheva A.P."/>
            <person name="Boueva O.V."/>
            <person name="Ariskina E.V."/>
            <person name="Hahnke R.L."/>
            <person name="Bunk B."/>
            <person name="Sproer C."/>
            <person name="Schumann P."/>
            <person name="Evtushenko L.I."/>
            <person name="Kublanov I.V."/>
        </authorList>
    </citation>
    <scope>NUCLEOTIDE SEQUENCE</scope>
    <source>
        <strain evidence="4">DSM 106523</strain>
    </source>
</reference>
<dbReference type="GO" id="GO:0016020">
    <property type="term" value="C:membrane"/>
    <property type="evidence" value="ECO:0007669"/>
    <property type="project" value="UniProtKB-UniRule"/>
</dbReference>
<dbReference type="KEGG" id="nhy:JQS43_13280"/>
<dbReference type="AlphaFoldDB" id="A0A895Y4P8"/>
<dbReference type="RefSeq" id="WP_239674716.1">
    <property type="nucleotide sequence ID" value="NZ_CP070499.1"/>
</dbReference>
<sequence>MTEVDHFSYGLITPVLAYTLSVMGSLLGLICTVKARGATSNRRRVWFLLLAAWAIGGTGIWVMHFIAMLGYGIESGEIRYDVPITTASAVLAVAAVAVGLCLVGLGRPNTAKILAGGVFTGLGVAGMHYTGVAAMRLDGSINFDQVLVVASIAIAVVAATVALWFTVTVQRPLALVGSALVMGIAVSGMHYTGMHAMHIHPHGSDGPLSGAPVFALLLPIVVLVVLAVIGLIYAVLAAPTPEDAEGAAYLATRRSLPEPTRPVPPLAEQRRMPDGTFADGNRPAPSATLSGEPTPTTRRQSIPRTNRREH</sequence>
<dbReference type="Pfam" id="PF03707">
    <property type="entry name" value="MHYT"/>
    <property type="match status" value="3"/>
</dbReference>
<feature type="transmembrane region" description="Helical" evidence="1">
    <location>
        <begin position="213"/>
        <end position="236"/>
    </location>
</feature>
<dbReference type="InterPro" id="IPR005330">
    <property type="entry name" value="MHYT_dom"/>
</dbReference>
<evidence type="ECO:0000313" key="4">
    <source>
        <dbReference type="EMBL" id="QSB12674.1"/>
    </source>
</evidence>
<dbReference type="PANTHER" id="PTHR35152">
    <property type="entry name" value="DOMAIN SIGNALLING PROTEIN, PUTATIVE (AFU_ORTHOLOGUE AFUA_5G11310)-RELATED"/>
    <property type="match status" value="1"/>
</dbReference>
<dbReference type="PROSITE" id="PS50924">
    <property type="entry name" value="MHYT"/>
    <property type="match status" value="1"/>
</dbReference>